<dbReference type="InterPro" id="IPR035093">
    <property type="entry name" value="RelE/ParE_toxin_dom_sf"/>
</dbReference>
<dbReference type="SUPFAM" id="SSF143011">
    <property type="entry name" value="RelE-like"/>
    <property type="match status" value="1"/>
</dbReference>
<evidence type="ECO:0000313" key="2">
    <source>
        <dbReference type="Proteomes" id="UP000004892"/>
    </source>
</evidence>
<evidence type="ECO:0008006" key="3">
    <source>
        <dbReference type="Google" id="ProtNLM"/>
    </source>
</evidence>
<proteinExistence type="predicted"/>
<reference evidence="1 2" key="1">
    <citation type="submission" date="2012-01" db="EMBL/GenBank/DDBJ databases">
        <title>The Genome Sequence of Odoribacter laneus YIT 12061.</title>
        <authorList>
            <consortium name="The Broad Institute Genome Sequencing Platform"/>
            <person name="Earl A."/>
            <person name="Ward D."/>
            <person name="Feldgarden M."/>
            <person name="Gevers D."/>
            <person name="Morotomi M."/>
            <person name="Young S.K."/>
            <person name="Zeng Q."/>
            <person name="Gargeya S."/>
            <person name="Fitzgerald M."/>
            <person name="Haas B."/>
            <person name="Abouelleil A."/>
            <person name="Alvarado L."/>
            <person name="Arachchi H.M."/>
            <person name="Berlin A."/>
            <person name="Chapman S.B."/>
            <person name="Gearin G."/>
            <person name="Goldberg J."/>
            <person name="Griggs A."/>
            <person name="Gujja S."/>
            <person name="Hansen M."/>
            <person name="Heiman D."/>
            <person name="Howarth C."/>
            <person name="Larimer J."/>
            <person name="Lui A."/>
            <person name="MacDonald P.J.P."/>
            <person name="McCowen C."/>
            <person name="Montmayeur A."/>
            <person name="Murphy C."/>
            <person name="Neiman D."/>
            <person name="Pearson M."/>
            <person name="Priest M."/>
            <person name="Roberts A."/>
            <person name="Saif S."/>
            <person name="Shea T."/>
            <person name="Sisk P."/>
            <person name="Stolte C."/>
            <person name="Sykes S."/>
            <person name="Wortman J."/>
            <person name="Nusbaum C."/>
            <person name="Birren B."/>
        </authorList>
    </citation>
    <scope>NUCLEOTIDE SEQUENCE [LARGE SCALE GENOMIC DNA]</scope>
    <source>
        <strain evidence="1 2">YIT 12061</strain>
    </source>
</reference>
<accession>H1DHP4</accession>
<dbReference type="STRING" id="742817.HMPREF9449_01780"/>
<gene>
    <name evidence="1" type="ORF">HMPREF9449_01780</name>
</gene>
<organism evidence="1 2">
    <name type="scientific">Odoribacter laneus YIT 12061</name>
    <dbReference type="NCBI Taxonomy" id="742817"/>
    <lineage>
        <taxon>Bacteria</taxon>
        <taxon>Pseudomonadati</taxon>
        <taxon>Bacteroidota</taxon>
        <taxon>Bacteroidia</taxon>
        <taxon>Bacteroidales</taxon>
        <taxon>Odoribacteraceae</taxon>
        <taxon>Odoribacter</taxon>
    </lineage>
</organism>
<dbReference type="HOGENOM" id="CLU_122734_5_0_10"/>
<sequence>MRNIIRTPEFDEFYNSLDDKIQAKIDHALVVLDTIRVINTKLVKKLSGTQFYELRISAQNEYRVILLCCDNDNFINATNILFLNGFMKKSTKDYNKQIKIAESIIENLNL</sequence>
<protein>
    <recommendedName>
        <fullName evidence="3">RelE/StbE family addiction module toxin</fullName>
    </recommendedName>
</protein>
<dbReference type="Pfam" id="PF05973">
    <property type="entry name" value="Gp49"/>
    <property type="match status" value="1"/>
</dbReference>
<dbReference type="Gene3D" id="3.30.2310.20">
    <property type="entry name" value="RelE-like"/>
    <property type="match status" value="1"/>
</dbReference>
<keyword evidence="2" id="KW-1185">Reference proteome</keyword>
<dbReference type="InterPro" id="IPR009241">
    <property type="entry name" value="HigB-like"/>
</dbReference>
<name>H1DHP4_9BACT</name>
<dbReference type="RefSeq" id="WP_009136928.1">
    <property type="nucleotide sequence ID" value="NZ_JH594596.1"/>
</dbReference>
<dbReference type="eggNOG" id="ENOG50344UB">
    <property type="taxonomic scope" value="Bacteria"/>
</dbReference>
<evidence type="ECO:0000313" key="1">
    <source>
        <dbReference type="EMBL" id="EHP47173.1"/>
    </source>
</evidence>
<dbReference type="GeneID" id="98069343"/>
<dbReference type="AlphaFoldDB" id="H1DHP4"/>
<comment type="caution">
    <text evidence="1">The sequence shown here is derived from an EMBL/GenBank/DDBJ whole genome shotgun (WGS) entry which is preliminary data.</text>
</comment>
<dbReference type="EMBL" id="ADMC01000023">
    <property type="protein sequence ID" value="EHP47173.1"/>
    <property type="molecule type" value="Genomic_DNA"/>
</dbReference>
<dbReference type="Proteomes" id="UP000004892">
    <property type="component" value="Unassembled WGS sequence"/>
</dbReference>